<name>A0A2C9EGW5_PSEPH</name>
<dbReference type="KEGG" id="pprc:PFLCHA0_c10270"/>
<evidence type="ECO:0000313" key="1">
    <source>
        <dbReference type="EMBL" id="AGL82819.1"/>
    </source>
</evidence>
<dbReference type="HOGENOM" id="CLU_811026_0_0_6"/>
<evidence type="ECO:0000313" key="2">
    <source>
        <dbReference type="Proteomes" id="UP000013940"/>
    </source>
</evidence>
<protein>
    <submittedName>
        <fullName evidence="1">Putative lipoprotein</fullName>
    </submittedName>
</protein>
<dbReference type="Gene3D" id="1.25.40.10">
    <property type="entry name" value="Tetratricopeptide repeat domain"/>
    <property type="match status" value="1"/>
</dbReference>
<proteinExistence type="predicted"/>
<keyword evidence="1" id="KW-0449">Lipoprotein</keyword>
<accession>A0A2C9EGW5</accession>
<dbReference type="Proteomes" id="UP000013940">
    <property type="component" value="Chromosome"/>
</dbReference>
<dbReference type="InterPro" id="IPR011990">
    <property type="entry name" value="TPR-like_helical_dom_sf"/>
</dbReference>
<dbReference type="AlphaFoldDB" id="A0A2C9EGW5"/>
<reference evidence="2" key="1">
    <citation type="journal article" date="2014" name="Genome Announc.">
        <title>Full-genome sequence of the plant growth-promoting bacterium Pseudomonas protegens CHA0.</title>
        <authorList>
            <person name="Jousset A."/>
            <person name="Schuldes J."/>
            <person name="Keel C."/>
            <person name="Maurhofer M."/>
            <person name="Daniel R."/>
            <person name="Scheu S."/>
            <person name="Thuermer A."/>
        </authorList>
    </citation>
    <scope>NUCLEOTIDE SEQUENCE [LARGE SCALE GENOMIC DNA]</scope>
    <source>
        <strain evidence="2">DSM 19095 / LMG 27888 / CFBP 6595 / CHA0</strain>
    </source>
</reference>
<dbReference type="SUPFAM" id="SSF81901">
    <property type="entry name" value="HCP-like"/>
    <property type="match status" value="1"/>
</dbReference>
<organism evidence="1 2">
    <name type="scientific">Pseudomonas protegens (strain DSM 19095 / LMG 27888 / CFBP 6595 / CHA0)</name>
    <dbReference type="NCBI Taxonomy" id="1124983"/>
    <lineage>
        <taxon>Bacteria</taxon>
        <taxon>Pseudomonadati</taxon>
        <taxon>Pseudomonadota</taxon>
        <taxon>Gammaproteobacteria</taxon>
        <taxon>Pseudomonadales</taxon>
        <taxon>Pseudomonadaceae</taxon>
        <taxon>Pseudomonas</taxon>
    </lineage>
</organism>
<gene>
    <name evidence="1" type="ORF">PFLCHA0_c10270</name>
</gene>
<sequence>MRDLEPLRSCSMESLASTPKHGFAQAPPSPVLSLPDFMRVFFHSPIREYPLKLFNALPLALAVLLAACASTPAQNTEPKRPELNDTLPKLTLDSVLPKVSANEYCNPAMDADVLYGAGYKLNEIEDYANAKSCFAMAAPHYTRAFCYLSTTTDQETDKPKAERDRESFNYIAYSASQNDWCAEYGMYATYWFGDKDIPKDRDLALRWLERSALHGNPEPQQSLADAAEESGDLVKAYAWLKVIDNTEDTSQLDALKGKMSPEQLAAGEQHFGELKARVTSKQVMYDEARDEEVAIFSAEIHFDLPDLFKGMTTAERQAFVKAAIAKARDSGQFKLHYAVTQYIIVSRLAQQRYPGVDVLQNPKLVATINNVNDGLEAAAKKSQAIMDKSYK</sequence>
<dbReference type="EMBL" id="CP003190">
    <property type="protein sequence ID" value="AGL82819.1"/>
    <property type="molecule type" value="Genomic_DNA"/>
</dbReference>